<keyword evidence="4 11" id="KW-0808">Transferase</keyword>
<feature type="active site" description="Proton donor" evidence="10">
    <location>
        <position position="53"/>
    </location>
</feature>
<dbReference type="GO" id="GO:0004553">
    <property type="term" value="F:hydrolase activity, hydrolyzing O-glycosyl compounds"/>
    <property type="evidence" value="ECO:0007669"/>
    <property type="project" value="InterPro"/>
</dbReference>
<evidence type="ECO:0000256" key="8">
    <source>
        <dbReference type="ARBA" id="ARBA00023295"/>
    </source>
</evidence>
<evidence type="ECO:0000256" key="5">
    <source>
        <dbReference type="ARBA" id="ARBA00022729"/>
    </source>
</evidence>
<dbReference type="AlphaFoldDB" id="A0A565BIB2"/>
<comment type="function">
    <text evidence="11">Catalyzes xyloglucan endohydrolysis (XEH) and/or endotransglycosylation (XET). Cleaves and religates xyloglucan polymers, an essential constituent of the primary cell wall, and thereby participates in cell wall construction of growing tissues.</text>
</comment>
<dbReference type="InterPro" id="IPR016455">
    <property type="entry name" value="XTH"/>
</dbReference>
<evidence type="ECO:0000256" key="3">
    <source>
        <dbReference type="ARBA" id="ARBA00022525"/>
    </source>
</evidence>
<dbReference type="Proteomes" id="UP000489600">
    <property type="component" value="Unassembled WGS sequence"/>
</dbReference>
<dbReference type="InterPro" id="IPR013320">
    <property type="entry name" value="ConA-like_dom_sf"/>
</dbReference>
<feature type="domain" description="GH16" evidence="12">
    <location>
        <begin position="1"/>
        <end position="162"/>
    </location>
</feature>
<evidence type="ECO:0000256" key="1">
    <source>
        <dbReference type="ARBA" id="ARBA00022512"/>
    </source>
</evidence>
<reference evidence="13" key="1">
    <citation type="submission" date="2019-07" db="EMBL/GenBank/DDBJ databases">
        <authorList>
            <person name="Dittberner H."/>
        </authorList>
    </citation>
    <scope>NUCLEOTIDE SEQUENCE [LARGE SCALE GENOMIC DNA]</scope>
</reference>
<evidence type="ECO:0000259" key="12">
    <source>
        <dbReference type="PROSITE" id="PS51762"/>
    </source>
</evidence>
<keyword evidence="2 11" id="KW-0052">Apoplast</keyword>
<dbReference type="GO" id="GO:0016762">
    <property type="term" value="F:xyloglucan:xyloglucosyl transferase activity"/>
    <property type="evidence" value="ECO:0007669"/>
    <property type="project" value="UniProtKB-EC"/>
</dbReference>
<dbReference type="GO" id="GO:0048046">
    <property type="term" value="C:apoplast"/>
    <property type="evidence" value="ECO:0007669"/>
    <property type="project" value="UniProtKB-SubCell"/>
</dbReference>
<organism evidence="13 14">
    <name type="scientific">Arabis nemorensis</name>
    <dbReference type="NCBI Taxonomy" id="586526"/>
    <lineage>
        <taxon>Eukaryota</taxon>
        <taxon>Viridiplantae</taxon>
        <taxon>Streptophyta</taxon>
        <taxon>Embryophyta</taxon>
        <taxon>Tracheophyta</taxon>
        <taxon>Spermatophyta</taxon>
        <taxon>Magnoliopsida</taxon>
        <taxon>eudicotyledons</taxon>
        <taxon>Gunneridae</taxon>
        <taxon>Pentapetalae</taxon>
        <taxon>rosids</taxon>
        <taxon>malvids</taxon>
        <taxon>Brassicales</taxon>
        <taxon>Brassicaceae</taxon>
        <taxon>Arabideae</taxon>
        <taxon>Arabis</taxon>
    </lineage>
</organism>
<evidence type="ECO:0000256" key="6">
    <source>
        <dbReference type="ARBA" id="ARBA00022801"/>
    </source>
</evidence>
<accession>A0A565BIB2</accession>
<comment type="subcellular location">
    <subcellularLocation>
        <location evidence="11">Secreted</location>
        <location evidence="11">Cell wall</location>
    </subcellularLocation>
    <subcellularLocation>
        <location evidence="11">Secreted</location>
        <location evidence="11">Extracellular space</location>
        <location evidence="11">Apoplast</location>
    </subcellularLocation>
</comment>
<comment type="similarity">
    <text evidence="11">Belongs to the glycosyl hydrolase 16 family.</text>
</comment>
<evidence type="ECO:0000256" key="2">
    <source>
        <dbReference type="ARBA" id="ARBA00022523"/>
    </source>
</evidence>
<dbReference type="Pfam" id="PF06955">
    <property type="entry name" value="XET_C"/>
    <property type="match status" value="1"/>
</dbReference>
<name>A0A565BIB2_9BRAS</name>
<dbReference type="Gene3D" id="2.60.120.200">
    <property type="match status" value="1"/>
</dbReference>
<evidence type="ECO:0000256" key="10">
    <source>
        <dbReference type="PIRSR" id="PIRSR005604-1"/>
    </source>
</evidence>
<evidence type="ECO:0000313" key="14">
    <source>
        <dbReference type="Proteomes" id="UP000489600"/>
    </source>
</evidence>
<dbReference type="OrthoDB" id="4781at2759"/>
<sequence length="234" mass="27192">MDNYSGSGFASKNYYGSGFFQMRIKLFENNSSGVVTAYYLTSKGDTHDEVDFEFLGNIKGKPVTLQTNVYTEGVGYKEQRFSLWFDPTSDFHTYGILWNPYHIVLYVDNIPIRVFNNNTSKGVSYPSKPMQVVSSMWNGENWATDGGKTKINWAYAPFKAYFQGFSDRGCHLDELSNDAKACGSTMYWWNTMKYSELNTYEQKAYKNVREKYMNYDYCFDKARFPVPPNECRYN</sequence>
<dbReference type="InterPro" id="IPR008264">
    <property type="entry name" value="Beta_glucanase"/>
</dbReference>
<keyword evidence="5" id="KW-0732">Signal</keyword>
<gene>
    <name evidence="13" type="ORF">ANE_LOCUS11785</name>
</gene>
<comment type="caution">
    <text evidence="13">The sequence shown here is derived from an EMBL/GenBank/DDBJ whole genome shotgun (WGS) entry which is preliminary data.</text>
</comment>
<dbReference type="GO" id="GO:0071555">
    <property type="term" value="P:cell wall organization"/>
    <property type="evidence" value="ECO:0007669"/>
    <property type="project" value="UniProtKB-KW"/>
</dbReference>
<keyword evidence="14" id="KW-1185">Reference proteome</keyword>
<evidence type="ECO:0000256" key="7">
    <source>
        <dbReference type="ARBA" id="ARBA00023157"/>
    </source>
</evidence>
<dbReference type="SUPFAM" id="SSF49899">
    <property type="entry name" value="Concanavalin A-like lectins/glucanases"/>
    <property type="match status" value="1"/>
</dbReference>
<evidence type="ECO:0000313" key="13">
    <source>
        <dbReference type="EMBL" id="VVB01341.1"/>
    </source>
</evidence>
<dbReference type="GO" id="GO:0010411">
    <property type="term" value="P:xyloglucan metabolic process"/>
    <property type="evidence" value="ECO:0007669"/>
    <property type="project" value="InterPro"/>
</dbReference>
<feature type="active site" description="Nucleophile" evidence="10">
    <location>
        <position position="49"/>
    </location>
</feature>
<dbReference type="EMBL" id="CABITT030000004">
    <property type="protein sequence ID" value="VVB01341.1"/>
    <property type="molecule type" value="Genomic_DNA"/>
</dbReference>
<protein>
    <recommendedName>
        <fullName evidence="11">Xyloglucan endotransglucosylase/hydrolase</fullName>
        <ecNumber evidence="11">2.4.1.207</ecNumber>
    </recommendedName>
</protein>
<dbReference type="InterPro" id="IPR044791">
    <property type="entry name" value="Beta-glucanase/XTH"/>
</dbReference>
<keyword evidence="7" id="KW-1015">Disulfide bond</keyword>
<evidence type="ECO:0000256" key="9">
    <source>
        <dbReference type="ARBA" id="ARBA00023316"/>
    </source>
</evidence>
<evidence type="ECO:0000256" key="4">
    <source>
        <dbReference type="ARBA" id="ARBA00022679"/>
    </source>
</evidence>
<dbReference type="Pfam" id="PF00722">
    <property type="entry name" value="Glyco_hydro_16"/>
    <property type="match status" value="1"/>
</dbReference>
<dbReference type="InterPro" id="IPR010713">
    <property type="entry name" value="XET_C"/>
</dbReference>
<dbReference type="PANTHER" id="PTHR31062">
    <property type="entry name" value="XYLOGLUCAN ENDOTRANSGLUCOSYLASE/HYDROLASE PROTEIN 8-RELATED"/>
    <property type="match status" value="1"/>
</dbReference>
<dbReference type="PRINTS" id="PR00737">
    <property type="entry name" value="GLHYDRLASE16"/>
</dbReference>
<proteinExistence type="inferred from homology"/>
<dbReference type="EC" id="2.4.1.207" evidence="11"/>
<keyword evidence="8 11" id="KW-0326">Glycosidase</keyword>
<comment type="PTM">
    <text evidence="11">Contains at least one intrachain disulfide bond essential for its enzymatic activity.</text>
</comment>
<dbReference type="PIRSF" id="PIRSF005604">
    <property type="entry name" value="XET"/>
    <property type="match status" value="1"/>
</dbReference>
<dbReference type="GO" id="GO:0042546">
    <property type="term" value="P:cell wall biogenesis"/>
    <property type="evidence" value="ECO:0007669"/>
    <property type="project" value="InterPro"/>
</dbReference>
<keyword evidence="3 11" id="KW-0964">Secreted</keyword>
<dbReference type="CDD" id="cd02176">
    <property type="entry name" value="GH16_XET"/>
    <property type="match status" value="1"/>
</dbReference>
<keyword evidence="6 11" id="KW-0378">Hydrolase</keyword>
<evidence type="ECO:0000256" key="11">
    <source>
        <dbReference type="RuleBase" id="RU361120"/>
    </source>
</evidence>
<keyword evidence="1 11" id="KW-0134">Cell wall</keyword>
<dbReference type="InterPro" id="IPR000757">
    <property type="entry name" value="Beta-glucanase-like"/>
</dbReference>
<dbReference type="PROSITE" id="PS51762">
    <property type="entry name" value="GH16_2"/>
    <property type="match status" value="1"/>
</dbReference>
<keyword evidence="9 11" id="KW-0961">Cell wall biogenesis/degradation</keyword>